<dbReference type="Proteomes" id="UP001159363">
    <property type="component" value="Chromosome 3"/>
</dbReference>
<keyword evidence="2" id="KW-1185">Reference proteome</keyword>
<name>A0ABQ9HZV7_9NEOP</name>
<evidence type="ECO:0000313" key="2">
    <source>
        <dbReference type="Proteomes" id="UP001159363"/>
    </source>
</evidence>
<protein>
    <submittedName>
        <fullName evidence="1">Uncharacterized protein</fullName>
    </submittedName>
</protein>
<proteinExistence type="predicted"/>
<gene>
    <name evidence="1" type="ORF">PR048_009399</name>
</gene>
<organism evidence="1 2">
    <name type="scientific">Dryococelus australis</name>
    <dbReference type="NCBI Taxonomy" id="614101"/>
    <lineage>
        <taxon>Eukaryota</taxon>
        <taxon>Metazoa</taxon>
        <taxon>Ecdysozoa</taxon>
        <taxon>Arthropoda</taxon>
        <taxon>Hexapoda</taxon>
        <taxon>Insecta</taxon>
        <taxon>Pterygota</taxon>
        <taxon>Neoptera</taxon>
        <taxon>Polyneoptera</taxon>
        <taxon>Phasmatodea</taxon>
        <taxon>Verophasmatodea</taxon>
        <taxon>Anareolatae</taxon>
        <taxon>Phasmatidae</taxon>
        <taxon>Eurycanthinae</taxon>
        <taxon>Dryococelus</taxon>
    </lineage>
</organism>
<accession>A0ABQ9HZV7</accession>
<sequence>MAVNAPVGGALLSSGGIVKHRCRPGVAGDPNCRGGMTLFMLVMCSFACRSTCSILNMGTVLKALYCLPCPRELEKSSNRLSCTRLAFYMRMGNNAEALRISTTHWDLITRCTSGAPTKPPLPGDKQLPCSDGNTARLARRSDKALGVHVSVAHIAPSLLDLGHGVPTGEPKKFIEEDIWEYKKLLEQVLTHYQHSDSETSTYSDEECDTECGPTCNGEGKEEINFHADVSDKPTGKRKDKKFEDAAYLFSDDPNQPENRHMLLMTLSKLSNDSTASIHYPYKTTDLHKMAAYSRRHITDQKNKSAYSTTVASMTSSEMNRVQSPAGPLPNFRKWEIVPVDAAGRQVLLGDHPFPPPLHSGAAPFPPHFTLIDSQDLVVKSRSHNSTTQPYLKADRKIIRDDRRSLSSDAKIIGSIAIILSPELDNYCVQAVLSQSSEVHRGAFSGVAVPVMWSYPFSDWLRGALGTDLVSDWLLRGAETISTLASHQGELGSIPGRVTRFSQVGIVPDDAVGRRVFLSISRFFLIFIPTPPPPIIHFSHPHQLSRPRCEGPPKYFHSLTPIGWDTDMRLAFQVMISERASSDATLMARVAEEWRDQDGSKHRIFESR</sequence>
<comment type="caution">
    <text evidence="1">The sequence shown here is derived from an EMBL/GenBank/DDBJ whole genome shotgun (WGS) entry which is preliminary data.</text>
</comment>
<evidence type="ECO:0000313" key="1">
    <source>
        <dbReference type="EMBL" id="KAJ8889894.1"/>
    </source>
</evidence>
<dbReference type="EMBL" id="JARBHB010000003">
    <property type="protein sequence ID" value="KAJ8889894.1"/>
    <property type="molecule type" value="Genomic_DNA"/>
</dbReference>
<reference evidence="1 2" key="1">
    <citation type="submission" date="2023-02" db="EMBL/GenBank/DDBJ databases">
        <title>LHISI_Scaffold_Assembly.</title>
        <authorList>
            <person name="Stuart O.P."/>
            <person name="Cleave R."/>
            <person name="Magrath M.J.L."/>
            <person name="Mikheyev A.S."/>
        </authorList>
    </citation>
    <scope>NUCLEOTIDE SEQUENCE [LARGE SCALE GENOMIC DNA]</scope>
    <source>
        <strain evidence="1">Daus_M_001</strain>
        <tissue evidence="1">Leg muscle</tissue>
    </source>
</reference>